<dbReference type="FunCoup" id="K3YTC9">
    <property type="interactions" value="28"/>
</dbReference>
<dbReference type="CDD" id="cd00265">
    <property type="entry name" value="MADS_MEF2_like"/>
    <property type="match status" value="1"/>
</dbReference>
<dbReference type="Pfam" id="PF01486">
    <property type="entry name" value="K-box"/>
    <property type="match status" value="1"/>
</dbReference>
<dbReference type="Pfam" id="PF00319">
    <property type="entry name" value="SRF-TF"/>
    <property type="match status" value="1"/>
</dbReference>
<evidence type="ECO:0000313" key="10">
    <source>
        <dbReference type="EnsemblPlants" id="KQL31609"/>
    </source>
</evidence>
<protein>
    <recommendedName>
        <fullName evidence="12">MADS-box domain-containing protein</fullName>
    </recommendedName>
</protein>
<dbReference type="PRINTS" id="PR00404">
    <property type="entry name" value="MADSDOMAIN"/>
</dbReference>
<evidence type="ECO:0000256" key="2">
    <source>
        <dbReference type="ARBA" id="ARBA00023015"/>
    </source>
</evidence>
<evidence type="ECO:0000313" key="11">
    <source>
        <dbReference type="Proteomes" id="UP000004995"/>
    </source>
</evidence>
<dbReference type="AlphaFoldDB" id="K3YTC9"/>
<comment type="subcellular location">
    <subcellularLocation>
        <location evidence="1">Nucleus</location>
    </subcellularLocation>
</comment>
<organism evidence="10 11">
    <name type="scientific">Setaria italica</name>
    <name type="common">Foxtail millet</name>
    <name type="synonym">Panicum italicum</name>
    <dbReference type="NCBI Taxonomy" id="4555"/>
    <lineage>
        <taxon>Eukaryota</taxon>
        <taxon>Viridiplantae</taxon>
        <taxon>Streptophyta</taxon>
        <taxon>Embryophyta</taxon>
        <taxon>Tracheophyta</taxon>
        <taxon>Spermatophyta</taxon>
        <taxon>Magnoliopsida</taxon>
        <taxon>Liliopsida</taxon>
        <taxon>Poales</taxon>
        <taxon>Poaceae</taxon>
        <taxon>PACMAD clade</taxon>
        <taxon>Panicoideae</taxon>
        <taxon>Panicodae</taxon>
        <taxon>Paniceae</taxon>
        <taxon>Cenchrinae</taxon>
        <taxon>Setaria</taxon>
    </lineage>
</organism>
<feature type="region of interest" description="Disordered" evidence="7">
    <location>
        <begin position="340"/>
        <end position="365"/>
    </location>
</feature>
<dbReference type="PROSITE" id="PS00350">
    <property type="entry name" value="MADS_BOX_1"/>
    <property type="match status" value="1"/>
</dbReference>
<keyword evidence="5" id="KW-0539">Nucleus</keyword>
<dbReference type="InterPro" id="IPR002487">
    <property type="entry name" value="TF_Kbox"/>
</dbReference>
<dbReference type="FunFam" id="3.40.1810.10:FF:000007">
    <property type="entry name" value="Transcription factor, MADS-box"/>
    <property type="match status" value="1"/>
</dbReference>
<dbReference type="GO" id="GO:0006357">
    <property type="term" value="P:regulation of transcription by RNA polymerase II"/>
    <property type="evidence" value="ECO:0000318"/>
    <property type="project" value="GO_Central"/>
</dbReference>
<dbReference type="InterPro" id="IPR036879">
    <property type="entry name" value="TF_MADSbox_sf"/>
</dbReference>
<dbReference type="GO" id="GO:0005634">
    <property type="term" value="C:nucleus"/>
    <property type="evidence" value="ECO:0007669"/>
    <property type="project" value="UniProtKB-SubCell"/>
</dbReference>
<dbReference type="Proteomes" id="UP000004995">
    <property type="component" value="Unassembled WGS sequence"/>
</dbReference>
<evidence type="ECO:0000256" key="5">
    <source>
        <dbReference type="ARBA" id="ARBA00023242"/>
    </source>
</evidence>
<keyword evidence="2" id="KW-0805">Transcription regulation</keyword>
<dbReference type="GO" id="GO:0000978">
    <property type="term" value="F:RNA polymerase II cis-regulatory region sequence-specific DNA binding"/>
    <property type="evidence" value="ECO:0000318"/>
    <property type="project" value="GO_Central"/>
</dbReference>
<keyword evidence="11" id="KW-1185">Reference proteome</keyword>
<dbReference type="InterPro" id="IPR002100">
    <property type="entry name" value="TF_MADSbox"/>
</dbReference>
<keyword evidence="4" id="KW-0804">Transcription</keyword>
<feature type="compositionally biased region" description="Pro residues" evidence="7">
    <location>
        <begin position="1"/>
        <end position="22"/>
    </location>
</feature>
<dbReference type="GO" id="GO:0000981">
    <property type="term" value="F:DNA-binding transcription factor activity, RNA polymerase II-specific"/>
    <property type="evidence" value="ECO:0000318"/>
    <property type="project" value="GO_Central"/>
</dbReference>
<accession>K3YTC9</accession>
<dbReference type="InParanoid" id="K3YTC9"/>
<evidence type="ECO:0000256" key="7">
    <source>
        <dbReference type="SAM" id="MobiDB-lite"/>
    </source>
</evidence>
<feature type="domain" description="K-box" evidence="9">
    <location>
        <begin position="236"/>
        <end position="326"/>
    </location>
</feature>
<reference evidence="11" key="1">
    <citation type="journal article" date="2012" name="Nat. Biotechnol.">
        <title>Reference genome sequence of the model plant Setaria.</title>
        <authorList>
            <person name="Bennetzen J.L."/>
            <person name="Schmutz J."/>
            <person name="Wang H."/>
            <person name="Percifield R."/>
            <person name="Hawkins J."/>
            <person name="Pontaroli A.C."/>
            <person name="Estep M."/>
            <person name="Feng L."/>
            <person name="Vaughn J.N."/>
            <person name="Grimwood J."/>
            <person name="Jenkins J."/>
            <person name="Barry K."/>
            <person name="Lindquist E."/>
            <person name="Hellsten U."/>
            <person name="Deshpande S."/>
            <person name="Wang X."/>
            <person name="Wu X."/>
            <person name="Mitros T."/>
            <person name="Triplett J."/>
            <person name="Yang X."/>
            <person name="Ye C.Y."/>
            <person name="Mauro-Herrera M."/>
            <person name="Wang L."/>
            <person name="Li P."/>
            <person name="Sharma M."/>
            <person name="Sharma R."/>
            <person name="Ronald P.C."/>
            <person name="Panaud O."/>
            <person name="Kellogg E.A."/>
            <person name="Brutnell T.P."/>
            <person name="Doust A.N."/>
            <person name="Tuskan G.A."/>
            <person name="Rokhsar D."/>
            <person name="Devos K.M."/>
        </authorList>
    </citation>
    <scope>NUCLEOTIDE SEQUENCE [LARGE SCALE GENOMIC DNA]</scope>
    <source>
        <strain evidence="11">cv. Yugu1</strain>
    </source>
</reference>
<evidence type="ECO:0000256" key="4">
    <source>
        <dbReference type="ARBA" id="ARBA00023163"/>
    </source>
</evidence>
<keyword evidence="6" id="KW-0175">Coiled coil</keyword>
<evidence type="ECO:0000256" key="1">
    <source>
        <dbReference type="ARBA" id="ARBA00004123"/>
    </source>
</evidence>
<dbReference type="EnsemblPlants" id="KQL31609">
    <property type="protein sequence ID" value="KQL31609"/>
    <property type="gene ID" value="SETIT_017524mg"/>
</dbReference>
<dbReference type="SUPFAM" id="SSF55455">
    <property type="entry name" value="SRF-like"/>
    <property type="match status" value="1"/>
</dbReference>
<name>K3YTC9_SETIT</name>
<evidence type="ECO:0000256" key="3">
    <source>
        <dbReference type="ARBA" id="ARBA00023125"/>
    </source>
</evidence>
<dbReference type="Gene3D" id="3.40.1810.10">
    <property type="entry name" value="Transcription factor, MADS-box"/>
    <property type="match status" value="1"/>
</dbReference>
<dbReference type="GO" id="GO:0045944">
    <property type="term" value="P:positive regulation of transcription by RNA polymerase II"/>
    <property type="evidence" value="ECO:0007669"/>
    <property type="project" value="InterPro"/>
</dbReference>
<dbReference type="Gramene" id="KQL31609">
    <property type="protein sequence ID" value="KQL31609"/>
    <property type="gene ID" value="SETIT_017524mg"/>
</dbReference>
<dbReference type="eggNOG" id="KOG0014">
    <property type="taxonomic scope" value="Eukaryota"/>
</dbReference>
<dbReference type="EMBL" id="AGNK02000561">
    <property type="status" value="NOT_ANNOTATED_CDS"/>
    <property type="molecule type" value="Genomic_DNA"/>
</dbReference>
<dbReference type="SMART" id="SM00432">
    <property type="entry name" value="MADS"/>
    <property type="match status" value="1"/>
</dbReference>
<dbReference type="PROSITE" id="PS50066">
    <property type="entry name" value="MADS_BOX_2"/>
    <property type="match status" value="1"/>
</dbReference>
<proteinExistence type="predicted"/>
<evidence type="ECO:0000259" key="8">
    <source>
        <dbReference type="PROSITE" id="PS50066"/>
    </source>
</evidence>
<dbReference type="PROSITE" id="PS51297">
    <property type="entry name" value="K_BOX"/>
    <property type="match status" value="1"/>
</dbReference>
<dbReference type="ExpressionAtlas" id="K3YTC9">
    <property type="expression patterns" value="baseline"/>
</dbReference>
<feature type="compositionally biased region" description="Pro residues" evidence="7">
    <location>
        <begin position="117"/>
        <end position="128"/>
    </location>
</feature>
<feature type="coiled-coil region" evidence="6">
    <location>
        <begin position="243"/>
        <end position="319"/>
    </location>
</feature>
<evidence type="ECO:0008006" key="12">
    <source>
        <dbReference type="Google" id="ProtNLM"/>
    </source>
</evidence>
<keyword evidence="3" id="KW-0238">DNA-binding</keyword>
<dbReference type="PANTHER" id="PTHR48019">
    <property type="entry name" value="SERUM RESPONSE FACTOR HOMOLOG"/>
    <property type="match status" value="1"/>
</dbReference>
<dbReference type="HOGENOM" id="CLU_053053_14_0_1"/>
<dbReference type="STRING" id="4555.K3YTC9"/>
<feature type="domain" description="MADS-box" evidence="8">
    <location>
        <begin position="151"/>
        <end position="211"/>
    </location>
</feature>
<reference evidence="10" key="2">
    <citation type="submission" date="2018-08" db="UniProtKB">
        <authorList>
            <consortium name="EnsemblPlants"/>
        </authorList>
    </citation>
    <scope>IDENTIFICATION</scope>
    <source>
        <strain evidence="10">Yugu1</strain>
    </source>
</reference>
<evidence type="ECO:0000256" key="6">
    <source>
        <dbReference type="SAM" id="Coils"/>
    </source>
</evidence>
<sequence length="378" mass="41815">MRHPPSSPPYSPFLFRNPPPRPSSTHPYASSSLSLSLRGWAPRGGSVWRARERINNDWAGRPRCPAPFRSPSFMLCLFRWSWTPTRPFPFPLPPSLLSFRIPSHHITAPTAGWPAAPSSPPPPPPPPRGTRETVRPPGVCCAGGDEGSAGMARERREIKRIESAAARQVTFSKRRRGLFKKAEELSVLCDADVALIVFSSTGKLSQFASSSMNEIIDKYNTHSKNLGKAEQPSLDLNLEHSKYANLNEQLTEASLRLRQMRGEELEGLSVDELQQLEKNLEAGLHRVLQTKDQQFLEQISELQRKSSQLAEENMQLRNQVSQIPPAGKQAVAETENVIAEDGQSSESVMTALHSGSSQDNDDGSDVSLKLGLPCVAWK</sequence>
<evidence type="ECO:0000259" key="9">
    <source>
        <dbReference type="PROSITE" id="PS51297"/>
    </source>
</evidence>
<feature type="region of interest" description="Disordered" evidence="7">
    <location>
        <begin position="1"/>
        <end position="31"/>
    </location>
</feature>
<feature type="region of interest" description="Disordered" evidence="7">
    <location>
        <begin position="110"/>
        <end position="134"/>
    </location>
</feature>
<dbReference type="GO" id="GO:0046983">
    <property type="term" value="F:protein dimerization activity"/>
    <property type="evidence" value="ECO:0007669"/>
    <property type="project" value="InterPro"/>
</dbReference>
<dbReference type="InterPro" id="IPR033896">
    <property type="entry name" value="MEF2-like_N"/>
</dbReference>
<dbReference type="InterPro" id="IPR050142">
    <property type="entry name" value="MADS-box/MEF2_TF"/>
</dbReference>